<evidence type="ECO:0000256" key="3">
    <source>
        <dbReference type="SAM" id="SignalP"/>
    </source>
</evidence>
<keyword evidence="4" id="KW-0449">Lipoprotein</keyword>
<feature type="chain" id="PRO_5016753317" evidence="3">
    <location>
        <begin position="17"/>
        <end position="235"/>
    </location>
</feature>
<dbReference type="Proteomes" id="UP000253529">
    <property type="component" value="Unassembled WGS sequence"/>
</dbReference>
<evidence type="ECO:0000256" key="1">
    <source>
        <dbReference type="ARBA" id="ARBA00010634"/>
    </source>
</evidence>
<name>A0A366FEN4_9HYPH</name>
<evidence type="ECO:0000256" key="2">
    <source>
        <dbReference type="ARBA" id="ARBA00022729"/>
    </source>
</evidence>
<feature type="signal peptide" evidence="3">
    <location>
        <begin position="1"/>
        <end position="16"/>
    </location>
</feature>
<organism evidence="4 5">
    <name type="scientific">Roseiarcus fermentans</name>
    <dbReference type="NCBI Taxonomy" id="1473586"/>
    <lineage>
        <taxon>Bacteria</taxon>
        <taxon>Pseudomonadati</taxon>
        <taxon>Pseudomonadota</taxon>
        <taxon>Alphaproteobacteria</taxon>
        <taxon>Hyphomicrobiales</taxon>
        <taxon>Roseiarcaceae</taxon>
        <taxon>Roseiarcus</taxon>
    </lineage>
</organism>
<keyword evidence="5" id="KW-1185">Reference proteome</keyword>
<sequence>MAALALAALLSACAGAPRDVSLPIDDPNEATNKKVFAFNQAILHPPATVIKALPAPLIDRLRDVDSNLKEPRIFANDILQGRLNAAGITLARFVFNSTFGLGGLFDVAGRGGLPKQTGDFGQTLFVWGVPAGTYAVSPYFGPGTQRDVVGGTVDLAADPVGWSLGFIGWGAGAAAGGLGATVRLGQLKEAEDASIDFYSFLRSDYYQLRRADLREALGMPAVTESPATMSPAGSK</sequence>
<dbReference type="Pfam" id="PF04333">
    <property type="entry name" value="MlaA"/>
    <property type="match status" value="1"/>
</dbReference>
<protein>
    <submittedName>
        <fullName evidence="4">Phospholipid-binding lipoprotein MlaA</fullName>
    </submittedName>
</protein>
<proteinExistence type="inferred from homology"/>
<dbReference type="PANTHER" id="PTHR30035">
    <property type="entry name" value="LIPOPROTEIN VACJ-RELATED"/>
    <property type="match status" value="1"/>
</dbReference>
<evidence type="ECO:0000313" key="4">
    <source>
        <dbReference type="EMBL" id="RBP12185.1"/>
    </source>
</evidence>
<dbReference type="GO" id="GO:0016020">
    <property type="term" value="C:membrane"/>
    <property type="evidence" value="ECO:0007669"/>
    <property type="project" value="InterPro"/>
</dbReference>
<dbReference type="AlphaFoldDB" id="A0A366FEN4"/>
<reference evidence="4 5" key="1">
    <citation type="submission" date="2018-06" db="EMBL/GenBank/DDBJ databases">
        <title>Genomic Encyclopedia of Type Strains, Phase IV (KMG-IV): sequencing the most valuable type-strain genomes for metagenomic binning, comparative biology and taxonomic classification.</title>
        <authorList>
            <person name="Goeker M."/>
        </authorList>
    </citation>
    <scope>NUCLEOTIDE SEQUENCE [LARGE SCALE GENOMIC DNA]</scope>
    <source>
        <strain evidence="4 5">DSM 24875</strain>
    </source>
</reference>
<dbReference type="InterPro" id="IPR007428">
    <property type="entry name" value="MlaA"/>
</dbReference>
<dbReference type="PRINTS" id="PR01805">
    <property type="entry name" value="VACJLIPOPROT"/>
</dbReference>
<gene>
    <name evidence="4" type="ORF">DFR50_11414</name>
</gene>
<dbReference type="PANTHER" id="PTHR30035:SF3">
    <property type="entry name" value="INTERMEMBRANE PHOSPHOLIPID TRANSPORT SYSTEM LIPOPROTEIN MLAA"/>
    <property type="match status" value="1"/>
</dbReference>
<comment type="caution">
    <text evidence="4">The sequence shown here is derived from an EMBL/GenBank/DDBJ whole genome shotgun (WGS) entry which is preliminary data.</text>
</comment>
<comment type="similarity">
    <text evidence="1">Belongs to the MlaA family.</text>
</comment>
<accession>A0A366FEN4</accession>
<dbReference type="GO" id="GO:0120010">
    <property type="term" value="P:intermembrane phospholipid transfer"/>
    <property type="evidence" value="ECO:0007669"/>
    <property type="project" value="TreeGrafter"/>
</dbReference>
<keyword evidence="2 3" id="KW-0732">Signal</keyword>
<dbReference type="EMBL" id="QNRK01000014">
    <property type="protein sequence ID" value="RBP12185.1"/>
    <property type="molecule type" value="Genomic_DNA"/>
</dbReference>
<evidence type="ECO:0000313" key="5">
    <source>
        <dbReference type="Proteomes" id="UP000253529"/>
    </source>
</evidence>